<accession>A0A2S5CSV2</accession>
<name>A0A2S5CSV2_9GAMM</name>
<dbReference type="Gene3D" id="3.20.20.80">
    <property type="entry name" value="Glycosidases"/>
    <property type="match status" value="1"/>
</dbReference>
<organism evidence="2 3">
    <name type="scientific">Methylovulum psychrotolerans</name>
    <dbReference type="NCBI Taxonomy" id="1704499"/>
    <lineage>
        <taxon>Bacteria</taxon>
        <taxon>Pseudomonadati</taxon>
        <taxon>Pseudomonadota</taxon>
        <taxon>Gammaproteobacteria</taxon>
        <taxon>Methylococcales</taxon>
        <taxon>Methylococcaceae</taxon>
        <taxon>Methylovulum</taxon>
    </lineage>
</organism>
<dbReference type="RefSeq" id="WP_103973392.1">
    <property type="nucleotide sequence ID" value="NZ_PGFZ01000001.1"/>
</dbReference>
<feature type="domain" description="Glycosyl hydrolase family 13 catalytic" evidence="1">
    <location>
        <begin position="41"/>
        <end position="471"/>
    </location>
</feature>
<reference evidence="2 3" key="1">
    <citation type="submission" date="2017-11" db="EMBL/GenBank/DDBJ databases">
        <title>Draft Genome Sequence of Methylobacter psychrotolerans Sph1T, an Obligate Methanotroph from Low-Temperature Environments.</title>
        <authorList>
            <person name="Oshkin I.Y."/>
            <person name="Miroshnikov K."/>
            <person name="Belova S.E."/>
            <person name="Korzhenkov A."/>
            <person name="Toshchakov S.V."/>
            <person name="Dedysh S.N."/>
        </authorList>
    </citation>
    <scope>NUCLEOTIDE SEQUENCE [LARGE SCALE GENOMIC DNA]</scope>
    <source>
        <strain evidence="2 3">Sph1</strain>
    </source>
</reference>
<gene>
    <name evidence="2" type="primary">glgX_1</name>
    <name evidence="2" type="ORF">AADEFJLK_00853</name>
</gene>
<dbReference type="PANTHER" id="PTHR10357:SF209">
    <property type="entry name" value="PERIPLASMIC ALPHA-AMYLASE"/>
    <property type="match status" value="1"/>
</dbReference>
<dbReference type="Pfam" id="PF00128">
    <property type="entry name" value="Alpha-amylase"/>
    <property type="match status" value="1"/>
</dbReference>
<evidence type="ECO:0000313" key="2">
    <source>
        <dbReference type="EMBL" id="POZ53812.1"/>
    </source>
</evidence>
<evidence type="ECO:0000259" key="1">
    <source>
        <dbReference type="SMART" id="SM00642"/>
    </source>
</evidence>
<dbReference type="InterPro" id="IPR017853">
    <property type="entry name" value="GH"/>
</dbReference>
<protein>
    <submittedName>
        <fullName evidence="2">Glycogen debranching enzyme GlgX</fullName>
    </submittedName>
</protein>
<proteinExistence type="predicted"/>
<comment type="caution">
    <text evidence="2">The sequence shown here is derived from an EMBL/GenBank/DDBJ whole genome shotgun (WGS) entry which is preliminary data.</text>
</comment>
<dbReference type="SMART" id="SM00642">
    <property type="entry name" value="Aamy"/>
    <property type="match status" value="1"/>
</dbReference>
<dbReference type="PANTHER" id="PTHR10357">
    <property type="entry name" value="ALPHA-AMYLASE FAMILY MEMBER"/>
    <property type="match status" value="1"/>
</dbReference>
<dbReference type="SUPFAM" id="SSF51445">
    <property type="entry name" value="(Trans)glycosidases"/>
    <property type="match status" value="1"/>
</dbReference>
<dbReference type="EMBL" id="PGFZ01000001">
    <property type="protein sequence ID" value="POZ53812.1"/>
    <property type="molecule type" value="Genomic_DNA"/>
</dbReference>
<dbReference type="Proteomes" id="UP000237423">
    <property type="component" value="Unassembled WGS sequence"/>
</dbReference>
<evidence type="ECO:0000313" key="3">
    <source>
        <dbReference type="Proteomes" id="UP000237423"/>
    </source>
</evidence>
<dbReference type="InterPro" id="IPR006047">
    <property type="entry name" value="GH13_cat_dom"/>
</dbReference>
<sequence>MYTSLFSAEVQAVFDQACRASGQTNGPFPSPADWRDHSIYFLLVDRFNNPSAPPAHAPYDDPHYDCFQGGTFRGIRQRLDYIKNLGMGAIWLSPVLKNLPFSDTSYHGYGIHDFLRAEPRFADNWGQADDELRALVDAAHQAGLYVIFDIVLNHTGNVFAYNGNTTAPHSDTPLPIQWRDAKGIPQANYSDVATIANPSADAFVWPTELQNNAYFRRQGGPDPKGPDTLGDFSALKQLMTDNPELQNYLIRAYQYVIARYDIDGFRIDTLRYLPADFALTFGNAVREFALAIGKKNFFTFGEVWDGNAENDIARFIGRNTKMGNDANSLIGVDAALDYPLFNTLKPVIKGSQAPSTVTAMYQWRKQSEQFILSSHGDATRYFVTFLDNHDVKERLRYANPNNPDRYNDQATLGLACLYALPGIPCVYYGTEQGLHGVGSDAAVREALWGIAPQFPQNGLFYTELKKLAAVRASLPALRYGRFYFRPISGDGKNFAVSALPNGVLAWSRILNDREILVIANTSTTQTVNVYAIVDMSLSRTGDQMTVCYSNKPHPQAPNPVARFGAVTVSEVDGPTGKGPINAVRVTLQAMEIQILRI</sequence>
<dbReference type="AlphaFoldDB" id="A0A2S5CSV2"/>
<dbReference type="GO" id="GO:0005975">
    <property type="term" value="P:carbohydrate metabolic process"/>
    <property type="evidence" value="ECO:0007669"/>
    <property type="project" value="InterPro"/>
</dbReference>